<dbReference type="AlphaFoldDB" id="A0A0H4WVR9"/>
<accession>A0A0H4WVR9</accession>
<protein>
    <submittedName>
        <fullName evidence="2">Uncharacterized protein</fullName>
    </submittedName>
</protein>
<proteinExistence type="predicted"/>
<keyword evidence="3" id="KW-1185">Reference proteome</keyword>
<evidence type="ECO:0000313" key="2">
    <source>
        <dbReference type="EMBL" id="AKQ66919.1"/>
    </source>
</evidence>
<gene>
    <name evidence="2" type="ORF">A176_003831</name>
</gene>
<name>A0A0H4WVR9_9BACT</name>
<dbReference type="KEGG" id="mym:A176_003831"/>
<dbReference type="Proteomes" id="UP000009026">
    <property type="component" value="Chromosome"/>
</dbReference>
<reference evidence="2 3" key="1">
    <citation type="journal article" date="2016" name="PLoS ONE">
        <title>Complete Genome Sequence and Comparative Genomics of a Novel Myxobacterium Myxococcus hansupus.</title>
        <authorList>
            <person name="Sharma G."/>
            <person name="Narwani T."/>
            <person name="Subramanian S."/>
        </authorList>
    </citation>
    <scope>NUCLEOTIDE SEQUENCE [LARGE SCALE GENOMIC DNA]</scope>
    <source>
        <strain evidence="3">mixupus</strain>
    </source>
</reference>
<feature type="region of interest" description="Disordered" evidence="1">
    <location>
        <begin position="1"/>
        <end position="28"/>
    </location>
</feature>
<evidence type="ECO:0000256" key="1">
    <source>
        <dbReference type="SAM" id="MobiDB-lite"/>
    </source>
</evidence>
<evidence type="ECO:0000313" key="3">
    <source>
        <dbReference type="Proteomes" id="UP000009026"/>
    </source>
</evidence>
<organism evidence="2 3">
    <name type="scientific">Pseudomyxococcus hansupus</name>
    <dbReference type="NCBI Taxonomy" id="1297742"/>
    <lineage>
        <taxon>Bacteria</taxon>
        <taxon>Pseudomonadati</taxon>
        <taxon>Myxococcota</taxon>
        <taxon>Myxococcia</taxon>
        <taxon>Myxococcales</taxon>
        <taxon>Cystobacterineae</taxon>
        <taxon>Myxococcaceae</taxon>
        <taxon>Pseudomyxococcus</taxon>
    </lineage>
</organism>
<dbReference type="EMBL" id="CP012109">
    <property type="protein sequence ID" value="AKQ66919.1"/>
    <property type="molecule type" value="Genomic_DNA"/>
</dbReference>
<sequence>MQGATPTSLKDVGSPDGSGASPAKMPLTPRVSPLYFFELRRYR</sequence>